<name>A0A087U9F5_STEMI</name>
<dbReference type="InterPro" id="IPR007513">
    <property type="entry name" value="SERF-like_N"/>
</dbReference>
<dbReference type="OMA" id="HAKKQTE"/>
<organism evidence="3 4">
    <name type="scientific">Stegodyphus mimosarum</name>
    <name type="common">African social velvet spider</name>
    <dbReference type="NCBI Taxonomy" id="407821"/>
    <lineage>
        <taxon>Eukaryota</taxon>
        <taxon>Metazoa</taxon>
        <taxon>Ecdysozoa</taxon>
        <taxon>Arthropoda</taxon>
        <taxon>Chelicerata</taxon>
        <taxon>Arachnida</taxon>
        <taxon>Araneae</taxon>
        <taxon>Araneomorphae</taxon>
        <taxon>Entelegynae</taxon>
        <taxon>Eresoidea</taxon>
        <taxon>Eresidae</taxon>
        <taxon>Stegodyphus</taxon>
    </lineage>
</organism>
<reference evidence="3 4" key="1">
    <citation type="submission" date="2013-11" db="EMBL/GenBank/DDBJ databases">
        <title>Genome sequencing of Stegodyphus mimosarum.</title>
        <authorList>
            <person name="Bechsgaard J."/>
        </authorList>
    </citation>
    <scope>NUCLEOTIDE SEQUENCE [LARGE SCALE GENOMIC DNA]</scope>
</reference>
<dbReference type="OrthoDB" id="18018at2759"/>
<dbReference type="EMBL" id="KK118849">
    <property type="protein sequence ID" value="KFM73994.1"/>
    <property type="molecule type" value="Genomic_DNA"/>
</dbReference>
<evidence type="ECO:0000259" key="2">
    <source>
        <dbReference type="Pfam" id="PF04419"/>
    </source>
</evidence>
<accession>A0A087U9F5</accession>
<feature type="region of interest" description="Disordered" evidence="1">
    <location>
        <begin position="1"/>
        <end position="63"/>
    </location>
</feature>
<feature type="non-terminal residue" evidence="3">
    <location>
        <position position="63"/>
    </location>
</feature>
<gene>
    <name evidence="3" type="ORF">X975_12212</name>
</gene>
<dbReference type="Pfam" id="PF04419">
    <property type="entry name" value="SERF-like_N"/>
    <property type="match status" value="1"/>
</dbReference>
<evidence type="ECO:0000256" key="1">
    <source>
        <dbReference type="SAM" id="MobiDB-lite"/>
    </source>
</evidence>
<protein>
    <submittedName>
        <fullName evidence="3">Small EDRK-rich factor 2</fullName>
    </submittedName>
</protein>
<dbReference type="AlphaFoldDB" id="A0A087U9F5"/>
<dbReference type="STRING" id="407821.A0A087U9F5"/>
<feature type="domain" description="Small EDRK-rich factor-like N-terminal" evidence="2">
    <location>
        <begin position="1"/>
        <end position="42"/>
    </location>
</feature>
<proteinExistence type="predicted"/>
<evidence type="ECO:0000313" key="4">
    <source>
        <dbReference type="Proteomes" id="UP000054359"/>
    </source>
</evidence>
<evidence type="ECO:0000313" key="3">
    <source>
        <dbReference type="EMBL" id="KFM73994.1"/>
    </source>
</evidence>
<dbReference type="Proteomes" id="UP000054359">
    <property type="component" value="Unassembled WGS sequence"/>
</dbReference>
<keyword evidence="4" id="KW-1185">Reference proteome</keyword>
<sequence>MARGNQRELARQKNIKKQQDLKKALSAEKKDGNKGLSLEERRRRDAEQMRLKQQKALEKQQRA</sequence>